<keyword evidence="1" id="KW-0131">Cell cycle</keyword>
<evidence type="ECO:0000313" key="1">
    <source>
        <dbReference type="EMBL" id="PMC59287.1"/>
    </source>
</evidence>
<dbReference type="Gene3D" id="2.10.260.10">
    <property type="match status" value="1"/>
</dbReference>
<accession>A0A2N6SQE3</accession>
<dbReference type="InterPro" id="IPR037914">
    <property type="entry name" value="SpoVT-AbrB_sf"/>
</dbReference>
<dbReference type="GO" id="GO:0097351">
    <property type="term" value="F:toxin sequestering activity"/>
    <property type="evidence" value="ECO:0007669"/>
    <property type="project" value="InterPro"/>
</dbReference>
<dbReference type="Proteomes" id="UP000235723">
    <property type="component" value="Unassembled WGS sequence"/>
</dbReference>
<evidence type="ECO:0000313" key="2">
    <source>
        <dbReference type="Proteomes" id="UP000235723"/>
    </source>
</evidence>
<dbReference type="SUPFAM" id="SSF89447">
    <property type="entry name" value="AbrB/MazE/MraZ-like"/>
    <property type="match status" value="1"/>
</dbReference>
<protein>
    <submittedName>
        <fullName evidence="1">Cell division protein FtsW</fullName>
    </submittedName>
</protein>
<gene>
    <name evidence="1" type="ORF">CJ208_09345</name>
</gene>
<dbReference type="PANTHER" id="PTHR40516:SF1">
    <property type="entry name" value="ANTITOXIN CHPS-RELATED"/>
    <property type="match status" value="1"/>
</dbReference>
<dbReference type="RefSeq" id="WP_102164683.1">
    <property type="nucleotide sequence ID" value="NZ_CAUPKI010000011.1"/>
</dbReference>
<dbReference type="InterPro" id="IPR039052">
    <property type="entry name" value="Antitox_PemI-like"/>
</dbReference>
<reference evidence="1 2" key="1">
    <citation type="submission" date="2017-09" db="EMBL/GenBank/DDBJ databases">
        <title>Bacterial strain isolated from the female urinary microbiota.</title>
        <authorList>
            <person name="Thomas-White K."/>
            <person name="Kumar N."/>
            <person name="Forster S."/>
            <person name="Putonti C."/>
            <person name="Lawley T."/>
            <person name="Wolfe A.J."/>
        </authorList>
    </citation>
    <scope>NUCLEOTIDE SEQUENCE [LARGE SCALE GENOMIC DNA]</scope>
    <source>
        <strain evidence="1 2">UMB0115</strain>
    </source>
</reference>
<organism evidence="1 2">
    <name type="scientific">Finegoldia magna</name>
    <name type="common">Peptostreptococcus magnus</name>
    <dbReference type="NCBI Taxonomy" id="1260"/>
    <lineage>
        <taxon>Bacteria</taxon>
        <taxon>Bacillati</taxon>
        <taxon>Bacillota</taxon>
        <taxon>Tissierellia</taxon>
        <taxon>Tissierellales</taxon>
        <taxon>Peptoniphilaceae</taxon>
        <taxon>Finegoldia</taxon>
    </lineage>
</organism>
<proteinExistence type="predicted"/>
<keyword evidence="1" id="KW-0132">Cell division</keyword>
<name>A0A2N6SQE3_FINMA</name>
<sequence length="80" mass="9577">MKIKLYRCEDSHLLQIPRSILDALNWKDNDILDLKIKDNKLIIENSSDDEMNIEDLFEDFNSKYSKEDIDWGKMIGKEVW</sequence>
<dbReference type="EMBL" id="PNHD01000028">
    <property type="protein sequence ID" value="PMC59287.1"/>
    <property type="molecule type" value="Genomic_DNA"/>
</dbReference>
<comment type="caution">
    <text evidence="1">The sequence shown here is derived from an EMBL/GenBank/DDBJ whole genome shotgun (WGS) entry which is preliminary data.</text>
</comment>
<dbReference type="PANTHER" id="PTHR40516">
    <property type="entry name" value="ANTITOXIN CHPS-RELATED"/>
    <property type="match status" value="1"/>
</dbReference>
<dbReference type="AlphaFoldDB" id="A0A2N6SQE3"/>
<dbReference type="GO" id="GO:0051301">
    <property type="term" value="P:cell division"/>
    <property type="evidence" value="ECO:0007669"/>
    <property type="project" value="UniProtKB-KW"/>
</dbReference>